<dbReference type="GO" id="GO:0009638">
    <property type="term" value="P:phototropism"/>
    <property type="evidence" value="ECO:0007669"/>
    <property type="project" value="InterPro"/>
</dbReference>
<dbReference type="Proteomes" id="UP000077755">
    <property type="component" value="Chromosome 7"/>
</dbReference>
<evidence type="ECO:0000256" key="1">
    <source>
        <dbReference type="SAM" id="MobiDB-lite"/>
    </source>
</evidence>
<dbReference type="KEGG" id="dcr:108194338"/>
<keyword evidence="3" id="KW-1185">Reference proteome</keyword>
<proteinExistence type="predicted"/>
<feature type="compositionally biased region" description="Polar residues" evidence="1">
    <location>
        <begin position="201"/>
        <end position="239"/>
    </location>
</feature>
<evidence type="ECO:0000313" key="3">
    <source>
        <dbReference type="Proteomes" id="UP000077755"/>
    </source>
</evidence>
<reference evidence="2" key="1">
    <citation type="journal article" date="2016" name="Nat. Genet.">
        <title>A high-quality carrot genome assembly provides new insights into carotenoid accumulation and asterid genome evolution.</title>
        <authorList>
            <person name="Iorizzo M."/>
            <person name="Ellison S."/>
            <person name="Senalik D."/>
            <person name="Zeng P."/>
            <person name="Satapoomin P."/>
            <person name="Huang J."/>
            <person name="Bowman M."/>
            <person name="Iovene M."/>
            <person name="Sanseverino W."/>
            <person name="Cavagnaro P."/>
            <person name="Yildiz M."/>
            <person name="Macko-Podgorni A."/>
            <person name="Moranska E."/>
            <person name="Grzebelus E."/>
            <person name="Grzebelus D."/>
            <person name="Ashrafi H."/>
            <person name="Zheng Z."/>
            <person name="Cheng S."/>
            <person name="Spooner D."/>
            <person name="Van Deynze A."/>
            <person name="Simon P."/>
        </authorList>
    </citation>
    <scope>NUCLEOTIDE SEQUENCE</scope>
    <source>
        <tissue evidence="2">Leaf</tissue>
    </source>
</reference>
<sequence>MMLYLPGFIQPLNPNYMDGEDIYSHLRVASFSCYLDSAEESFVPELTEEFPVPFSPVESHNDSNDKNGVCTRCSTILACEGTCLEKQADRGLHGMIQPQPGKKNAEQFSFPVLNLRKENPKGKKHVIAEIGLQGATQNSVGSGMTKKDDIAVKLARKLSRLTWDAIPNTQSRSLIPASSGSSSWCDDTASDDSSDLFEIENTPSTRCSMLSRQEPSALSKTQNSADKPLTVETSSTSRTTKPKDSCKLRSGALWLLGCKSSHAVRIEENTVRIRESAKGGRK</sequence>
<name>A0AAF1B8S9_DAUCS</name>
<organism evidence="2 3">
    <name type="scientific">Daucus carota subsp. sativus</name>
    <name type="common">Carrot</name>
    <dbReference type="NCBI Taxonomy" id="79200"/>
    <lineage>
        <taxon>Eukaryota</taxon>
        <taxon>Viridiplantae</taxon>
        <taxon>Streptophyta</taxon>
        <taxon>Embryophyta</taxon>
        <taxon>Tracheophyta</taxon>
        <taxon>Spermatophyta</taxon>
        <taxon>Magnoliopsida</taxon>
        <taxon>eudicotyledons</taxon>
        <taxon>Gunneridae</taxon>
        <taxon>Pentapetalae</taxon>
        <taxon>asterids</taxon>
        <taxon>campanulids</taxon>
        <taxon>Apiales</taxon>
        <taxon>Apiaceae</taxon>
        <taxon>Apioideae</taxon>
        <taxon>Scandiceae</taxon>
        <taxon>Daucinae</taxon>
        <taxon>Daucus</taxon>
        <taxon>Daucus sect. Daucus</taxon>
    </lineage>
</organism>
<gene>
    <name evidence="2" type="ORF">DCAR_0729914</name>
</gene>
<accession>A0AAF1B8S9</accession>
<dbReference type="InterPro" id="IPR039615">
    <property type="entry name" value="PKS"/>
</dbReference>
<dbReference type="AlphaFoldDB" id="A0AAF1B8S9"/>
<dbReference type="PANTHER" id="PTHR33781">
    <property type="entry name" value="PROTEIN PHYTOCHROME KINASE SUBSTRATE 1-RELATED"/>
    <property type="match status" value="1"/>
</dbReference>
<dbReference type="PANTHER" id="PTHR33781:SF3">
    <property type="entry name" value="PROTEIN PHYTOCHROME KINASE SUBSTRATE 3"/>
    <property type="match status" value="1"/>
</dbReference>
<dbReference type="EMBL" id="CP093349">
    <property type="protein sequence ID" value="WOH10445.1"/>
    <property type="molecule type" value="Genomic_DNA"/>
</dbReference>
<protein>
    <submittedName>
        <fullName evidence="2">Uncharacterized protein</fullName>
    </submittedName>
</protein>
<evidence type="ECO:0000313" key="2">
    <source>
        <dbReference type="EMBL" id="WOH10445.1"/>
    </source>
</evidence>
<feature type="region of interest" description="Disordered" evidence="1">
    <location>
        <begin position="195"/>
        <end position="244"/>
    </location>
</feature>
<reference evidence="2" key="2">
    <citation type="submission" date="2022-03" db="EMBL/GenBank/DDBJ databases">
        <title>Draft title - Genomic analysis of global carrot germplasm unveils the trajectory of domestication and the origin of high carotenoid orange carrot.</title>
        <authorList>
            <person name="Iorizzo M."/>
            <person name="Ellison S."/>
            <person name="Senalik D."/>
            <person name="Macko-Podgorni A."/>
            <person name="Grzebelus D."/>
            <person name="Bostan H."/>
            <person name="Rolling W."/>
            <person name="Curaba J."/>
            <person name="Simon P."/>
        </authorList>
    </citation>
    <scope>NUCLEOTIDE SEQUENCE</scope>
    <source>
        <tissue evidence="2">Leaf</tissue>
    </source>
</reference>